<dbReference type="EMBL" id="CP072643">
    <property type="protein sequence ID" value="QUV95171.1"/>
    <property type="molecule type" value="Genomic_DNA"/>
</dbReference>
<name>A0ABX8B6F0_9BACT</name>
<reference evidence="1 2" key="1">
    <citation type="submission" date="2021-03" db="EMBL/GenBank/DDBJ databases">
        <title>Genomic and phenotypic characterization of Chloracidobacterium isolates provides evidence for multiple species.</title>
        <authorList>
            <person name="Saini M.K."/>
            <person name="Costas A.M.G."/>
            <person name="Tank M."/>
            <person name="Bryant D.A."/>
        </authorList>
    </citation>
    <scope>NUCLEOTIDE SEQUENCE [LARGE SCALE GENOMIC DNA]</scope>
    <source>
        <strain evidence="1 2">N</strain>
    </source>
</reference>
<evidence type="ECO:0000313" key="2">
    <source>
        <dbReference type="Proteomes" id="UP000677668"/>
    </source>
</evidence>
<gene>
    <name evidence="1" type="ORF">J8C05_14200</name>
</gene>
<dbReference type="RefSeq" id="WP_211423407.1">
    <property type="nucleotide sequence ID" value="NZ_CP072643.1"/>
</dbReference>
<organism evidence="1 2">
    <name type="scientific">Chloracidobacterium sp. N</name>
    <dbReference type="NCBI Taxonomy" id="2821540"/>
    <lineage>
        <taxon>Bacteria</taxon>
        <taxon>Pseudomonadati</taxon>
        <taxon>Acidobacteriota</taxon>
        <taxon>Terriglobia</taxon>
        <taxon>Terriglobales</taxon>
        <taxon>Acidobacteriaceae</taxon>
        <taxon>Chloracidobacterium</taxon>
        <taxon>Chloracidobacterium aggregatum</taxon>
    </lineage>
</organism>
<keyword evidence="2" id="KW-1185">Reference proteome</keyword>
<sequence length="131" mass="14425">MTEVGTSPPVTLDESLVNRIHELARALGVASDSFLLSDFAVVDADLLRQIADGLTLAFVTHCYHHHPRGENVYELMALEEKTAPNTPEAAALEARIEEAAAAQIPFVVSVNRLLEDYYRIRCQIEAHLSAL</sequence>
<protein>
    <submittedName>
        <fullName evidence="1">Uncharacterized protein</fullName>
    </submittedName>
</protein>
<evidence type="ECO:0000313" key="1">
    <source>
        <dbReference type="EMBL" id="QUV95171.1"/>
    </source>
</evidence>
<proteinExistence type="predicted"/>
<accession>A0ABX8B6F0</accession>
<dbReference type="Proteomes" id="UP000677668">
    <property type="component" value="Chromosome 2"/>
</dbReference>